<dbReference type="EMBL" id="KN831794">
    <property type="protein sequence ID" value="KIM37939.1"/>
    <property type="molecule type" value="Genomic_DNA"/>
</dbReference>
<feature type="region of interest" description="Disordered" evidence="1">
    <location>
        <begin position="24"/>
        <end position="50"/>
    </location>
</feature>
<reference evidence="2 3" key="1">
    <citation type="submission" date="2014-04" db="EMBL/GenBank/DDBJ databases">
        <authorList>
            <consortium name="DOE Joint Genome Institute"/>
            <person name="Kuo A."/>
            <person name="Gay G."/>
            <person name="Dore J."/>
            <person name="Kohler A."/>
            <person name="Nagy L.G."/>
            <person name="Floudas D."/>
            <person name="Copeland A."/>
            <person name="Barry K.W."/>
            <person name="Cichocki N."/>
            <person name="Veneault-Fourrey C."/>
            <person name="LaButti K."/>
            <person name="Lindquist E.A."/>
            <person name="Lipzen A."/>
            <person name="Lundell T."/>
            <person name="Morin E."/>
            <person name="Murat C."/>
            <person name="Sun H."/>
            <person name="Tunlid A."/>
            <person name="Henrissat B."/>
            <person name="Grigoriev I.V."/>
            <person name="Hibbett D.S."/>
            <person name="Martin F."/>
            <person name="Nordberg H.P."/>
            <person name="Cantor M.N."/>
            <person name="Hua S.X."/>
        </authorList>
    </citation>
    <scope>NUCLEOTIDE SEQUENCE [LARGE SCALE GENOMIC DNA]</scope>
    <source>
        <strain evidence="3">h7</strain>
    </source>
</reference>
<dbReference type="HOGENOM" id="CLU_3125231_0_0_1"/>
<keyword evidence="3" id="KW-1185">Reference proteome</keyword>
<protein>
    <submittedName>
        <fullName evidence="2">Uncharacterized protein</fullName>
    </submittedName>
</protein>
<evidence type="ECO:0000256" key="1">
    <source>
        <dbReference type="SAM" id="MobiDB-lite"/>
    </source>
</evidence>
<dbReference type="AlphaFoldDB" id="A0A0C3C0Y8"/>
<accession>A0A0C3C0Y8</accession>
<dbReference type="Proteomes" id="UP000053424">
    <property type="component" value="Unassembled WGS sequence"/>
</dbReference>
<reference evidence="3" key="2">
    <citation type="submission" date="2015-01" db="EMBL/GenBank/DDBJ databases">
        <title>Evolutionary Origins and Diversification of the Mycorrhizal Mutualists.</title>
        <authorList>
            <consortium name="DOE Joint Genome Institute"/>
            <consortium name="Mycorrhizal Genomics Consortium"/>
            <person name="Kohler A."/>
            <person name="Kuo A."/>
            <person name="Nagy L.G."/>
            <person name="Floudas D."/>
            <person name="Copeland A."/>
            <person name="Barry K.W."/>
            <person name="Cichocki N."/>
            <person name="Veneault-Fourrey C."/>
            <person name="LaButti K."/>
            <person name="Lindquist E.A."/>
            <person name="Lipzen A."/>
            <person name="Lundell T."/>
            <person name="Morin E."/>
            <person name="Murat C."/>
            <person name="Riley R."/>
            <person name="Ohm R."/>
            <person name="Sun H."/>
            <person name="Tunlid A."/>
            <person name="Henrissat B."/>
            <person name="Grigoriev I.V."/>
            <person name="Hibbett D.S."/>
            <person name="Martin F."/>
        </authorList>
    </citation>
    <scope>NUCLEOTIDE SEQUENCE [LARGE SCALE GENOMIC DNA]</scope>
    <source>
        <strain evidence="3">h7</strain>
    </source>
</reference>
<sequence length="50" mass="5776">MPKEARRQTYGGLYKPLNFVIHPSQQLSQTTKRTTNNSTSFSSHFLANYE</sequence>
<name>A0A0C3C0Y8_HEBCY</name>
<evidence type="ECO:0000313" key="2">
    <source>
        <dbReference type="EMBL" id="KIM37939.1"/>
    </source>
</evidence>
<proteinExistence type="predicted"/>
<evidence type="ECO:0000313" key="3">
    <source>
        <dbReference type="Proteomes" id="UP000053424"/>
    </source>
</evidence>
<gene>
    <name evidence="2" type="ORF">M413DRAFT_253179</name>
</gene>
<feature type="compositionally biased region" description="Low complexity" evidence="1">
    <location>
        <begin position="28"/>
        <end position="43"/>
    </location>
</feature>
<organism evidence="2 3">
    <name type="scientific">Hebeloma cylindrosporum</name>
    <dbReference type="NCBI Taxonomy" id="76867"/>
    <lineage>
        <taxon>Eukaryota</taxon>
        <taxon>Fungi</taxon>
        <taxon>Dikarya</taxon>
        <taxon>Basidiomycota</taxon>
        <taxon>Agaricomycotina</taxon>
        <taxon>Agaricomycetes</taxon>
        <taxon>Agaricomycetidae</taxon>
        <taxon>Agaricales</taxon>
        <taxon>Agaricineae</taxon>
        <taxon>Hymenogastraceae</taxon>
        <taxon>Hebeloma</taxon>
    </lineage>
</organism>